<evidence type="ECO:0000313" key="3">
    <source>
        <dbReference type="Proteomes" id="UP000827092"/>
    </source>
</evidence>
<dbReference type="EMBL" id="JAFNEN010000446">
    <property type="protein sequence ID" value="KAG8182803.1"/>
    <property type="molecule type" value="Genomic_DNA"/>
</dbReference>
<dbReference type="Proteomes" id="UP000827092">
    <property type="component" value="Unassembled WGS sequence"/>
</dbReference>
<organism evidence="2 3">
    <name type="scientific">Oedothorax gibbosus</name>
    <dbReference type="NCBI Taxonomy" id="931172"/>
    <lineage>
        <taxon>Eukaryota</taxon>
        <taxon>Metazoa</taxon>
        <taxon>Ecdysozoa</taxon>
        <taxon>Arthropoda</taxon>
        <taxon>Chelicerata</taxon>
        <taxon>Arachnida</taxon>
        <taxon>Araneae</taxon>
        <taxon>Araneomorphae</taxon>
        <taxon>Entelegynae</taxon>
        <taxon>Araneoidea</taxon>
        <taxon>Linyphiidae</taxon>
        <taxon>Erigoninae</taxon>
        <taxon>Oedothorax</taxon>
    </lineage>
</organism>
<comment type="caution">
    <text evidence="2">The sequence shown here is derived from an EMBL/GenBank/DDBJ whole genome shotgun (WGS) entry which is preliminary data.</text>
</comment>
<accession>A0AAV6UGI4</accession>
<evidence type="ECO:0000256" key="1">
    <source>
        <dbReference type="SAM" id="MobiDB-lite"/>
    </source>
</evidence>
<evidence type="ECO:0000313" key="2">
    <source>
        <dbReference type="EMBL" id="KAG8182803.1"/>
    </source>
</evidence>
<feature type="region of interest" description="Disordered" evidence="1">
    <location>
        <begin position="1"/>
        <end position="27"/>
    </location>
</feature>
<protein>
    <submittedName>
        <fullName evidence="2">Uncharacterized protein</fullName>
    </submittedName>
</protein>
<feature type="compositionally biased region" description="Basic residues" evidence="1">
    <location>
        <begin position="16"/>
        <end position="26"/>
    </location>
</feature>
<reference evidence="2 3" key="1">
    <citation type="journal article" date="2022" name="Nat. Ecol. Evol.">
        <title>A masculinizing supergene underlies an exaggerated male reproductive morph in a spider.</title>
        <authorList>
            <person name="Hendrickx F."/>
            <person name="De Corte Z."/>
            <person name="Sonet G."/>
            <person name="Van Belleghem S.M."/>
            <person name="Kostlbacher S."/>
            <person name="Vangestel C."/>
        </authorList>
    </citation>
    <scope>NUCLEOTIDE SEQUENCE [LARGE SCALE GENOMIC DNA]</scope>
    <source>
        <strain evidence="2">W744_W776</strain>
    </source>
</reference>
<sequence length="91" mass="10332">MNSNVPNHRSFGIRHAEKKRGFPGKKGKTEIEIRANFEVDGTDFPVRKWAQTSVPLEHAVAVLHIHRHIGRFPRDTLSDPNIRRCAPLIGT</sequence>
<dbReference type="AlphaFoldDB" id="A0AAV6UGI4"/>
<gene>
    <name evidence="2" type="ORF">JTE90_003477</name>
</gene>
<proteinExistence type="predicted"/>
<keyword evidence="3" id="KW-1185">Reference proteome</keyword>
<name>A0AAV6UGI4_9ARAC</name>